<dbReference type="AlphaFoldDB" id="A0A142VC46"/>
<feature type="transmembrane region" description="Helical" evidence="1">
    <location>
        <begin position="34"/>
        <end position="55"/>
    </location>
</feature>
<accession>A0A142VC46</accession>
<evidence type="ECO:0000256" key="1">
    <source>
        <dbReference type="SAM" id="Phobius"/>
    </source>
</evidence>
<keyword evidence="1" id="KW-1133">Transmembrane helix</keyword>
<name>A0A142VC46_9CHLR</name>
<keyword evidence="1" id="KW-0472">Membrane</keyword>
<evidence type="ECO:0000313" key="3">
    <source>
        <dbReference type="Proteomes" id="UP000076394"/>
    </source>
</evidence>
<evidence type="ECO:0000313" key="2">
    <source>
        <dbReference type="EMBL" id="AMU87249.1"/>
    </source>
</evidence>
<keyword evidence="1" id="KW-0812">Transmembrane</keyword>
<dbReference type="RefSeq" id="WP_034376073.1">
    <property type="nucleotide sequence ID" value="NZ_CP011127.1"/>
</dbReference>
<dbReference type="PATRIC" id="fig|61435.8.peg.1416"/>
<reference evidence="2 3" key="1">
    <citation type="submission" date="2015-03" db="EMBL/GenBank/DDBJ databases">
        <title>Genomic characterization of Dehalococcoides mccartyi strain 11a5, an unusal plasmid-containing chloroethene dechlorinator.</title>
        <authorList>
            <person name="Zhao S."/>
            <person name="Ding C."/>
            <person name="He J."/>
        </authorList>
    </citation>
    <scope>NUCLEOTIDE SEQUENCE [LARGE SCALE GENOMIC DNA]</scope>
    <source>
        <strain evidence="2 3">11a5</strain>
    </source>
</reference>
<gene>
    <name evidence="2" type="primary">rdhB</name>
    <name evidence="2" type="ORF">Dm11a5_1423</name>
</gene>
<feature type="transmembrane region" description="Helical" evidence="1">
    <location>
        <begin position="61"/>
        <end position="85"/>
    </location>
</feature>
<sequence length="95" mass="10795">MQYFIPFALIGAVVAIGIYEFVKWLRRNGIKATWYEWLMGAVGLVLLLLGIQHFFGAMSELFYFAAWMGLTIIGVPALILMLVAWQLIARRAKQS</sequence>
<dbReference type="Proteomes" id="UP000076394">
    <property type="component" value="Chromosome"/>
</dbReference>
<proteinExistence type="predicted"/>
<organism evidence="2 3">
    <name type="scientific">Dehalococcoides mccartyi</name>
    <dbReference type="NCBI Taxonomy" id="61435"/>
    <lineage>
        <taxon>Bacteria</taxon>
        <taxon>Bacillati</taxon>
        <taxon>Chloroflexota</taxon>
        <taxon>Dehalococcoidia</taxon>
        <taxon>Dehalococcoidales</taxon>
        <taxon>Dehalococcoidaceae</taxon>
        <taxon>Dehalococcoides</taxon>
    </lineage>
</organism>
<protein>
    <submittedName>
        <fullName evidence="2">Reductive dehalogenase anchoring protein</fullName>
    </submittedName>
</protein>
<dbReference type="OrthoDB" id="166452at2"/>
<feature type="transmembrane region" description="Helical" evidence="1">
    <location>
        <begin position="6"/>
        <end position="22"/>
    </location>
</feature>
<dbReference type="EMBL" id="CP011127">
    <property type="protein sequence ID" value="AMU87249.1"/>
    <property type="molecule type" value="Genomic_DNA"/>
</dbReference>